<dbReference type="CDD" id="cd06171">
    <property type="entry name" value="Sigma70_r4"/>
    <property type="match status" value="1"/>
</dbReference>
<proteinExistence type="inferred from homology"/>
<dbReference type="GO" id="GO:0006352">
    <property type="term" value="P:DNA-templated transcription initiation"/>
    <property type="evidence" value="ECO:0007669"/>
    <property type="project" value="InterPro"/>
</dbReference>
<protein>
    <submittedName>
        <fullName evidence="7">RNA polymerase sigma-70 factor (ECF subfamily)</fullName>
    </submittedName>
</protein>
<dbReference type="RefSeq" id="WP_113861929.1">
    <property type="nucleotide sequence ID" value="NZ_QNRO01000004.1"/>
</dbReference>
<evidence type="ECO:0000259" key="5">
    <source>
        <dbReference type="Pfam" id="PF04542"/>
    </source>
</evidence>
<reference evidence="7 8" key="1">
    <citation type="submission" date="2018-06" db="EMBL/GenBank/DDBJ databases">
        <title>Freshwater and sediment microbial communities from various areas in North America, analyzing microbe dynamics in response to fracking.</title>
        <authorList>
            <person name="Lamendella R."/>
        </authorList>
    </citation>
    <scope>NUCLEOTIDE SEQUENCE [LARGE SCALE GENOMIC DNA]</scope>
    <source>
        <strain evidence="7 8">114J</strain>
    </source>
</reference>
<dbReference type="GO" id="GO:0003677">
    <property type="term" value="F:DNA binding"/>
    <property type="evidence" value="ECO:0007669"/>
    <property type="project" value="InterPro"/>
</dbReference>
<evidence type="ECO:0000259" key="6">
    <source>
        <dbReference type="Pfam" id="PF08281"/>
    </source>
</evidence>
<evidence type="ECO:0000313" key="8">
    <source>
        <dbReference type="Proteomes" id="UP000252995"/>
    </source>
</evidence>
<dbReference type="InterPro" id="IPR013325">
    <property type="entry name" value="RNA_pol_sigma_r2"/>
</dbReference>
<gene>
    <name evidence="7" type="ORF">DET50_104141</name>
</gene>
<keyword evidence="3" id="KW-0731">Sigma factor</keyword>
<dbReference type="AlphaFoldDB" id="A0A366GYW9"/>
<organism evidence="7 8">
    <name type="scientific">Marinobacter pelagius</name>
    <dbReference type="NCBI Taxonomy" id="379482"/>
    <lineage>
        <taxon>Bacteria</taxon>
        <taxon>Pseudomonadati</taxon>
        <taxon>Pseudomonadota</taxon>
        <taxon>Gammaproteobacteria</taxon>
        <taxon>Pseudomonadales</taxon>
        <taxon>Marinobacteraceae</taxon>
        <taxon>Marinobacter</taxon>
    </lineage>
</organism>
<comment type="caution">
    <text evidence="7">The sequence shown here is derived from an EMBL/GenBank/DDBJ whole genome shotgun (WGS) entry which is preliminary data.</text>
</comment>
<dbReference type="InterPro" id="IPR007627">
    <property type="entry name" value="RNA_pol_sigma70_r2"/>
</dbReference>
<dbReference type="NCBIfam" id="TIGR02937">
    <property type="entry name" value="sigma70-ECF"/>
    <property type="match status" value="1"/>
</dbReference>
<comment type="similarity">
    <text evidence="1">Belongs to the sigma-70 factor family. ECF subfamily.</text>
</comment>
<dbReference type="OrthoDB" id="9784272at2"/>
<dbReference type="GO" id="GO:0016987">
    <property type="term" value="F:sigma factor activity"/>
    <property type="evidence" value="ECO:0007669"/>
    <property type="project" value="UniProtKB-KW"/>
</dbReference>
<dbReference type="Proteomes" id="UP000252995">
    <property type="component" value="Unassembled WGS sequence"/>
</dbReference>
<dbReference type="Pfam" id="PF08281">
    <property type="entry name" value="Sigma70_r4_2"/>
    <property type="match status" value="1"/>
</dbReference>
<evidence type="ECO:0000256" key="3">
    <source>
        <dbReference type="ARBA" id="ARBA00023082"/>
    </source>
</evidence>
<feature type="domain" description="RNA polymerase sigma-70 region 2" evidence="5">
    <location>
        <begin position="29"/>
        <end position="96"/>
    </location>
</feature>
<dbReference type="SUPFAM" id="SSF88659">
    <property type="entry name" value="Sigma3 and sigma4 domains of RNA polymerase sigma factors"/>
    <property type="match status" value="1"/>
</dbReference>
<keyword evidence="4" id="KW-0804">Transcription</keyword>
<evidence type="ECO:0000256" key="2">
    <source>
        <dbReference type="ARBA" id="ARBA00023015"/>
    </source>
</evidence>
<sequence>MTQTDADQDQLMRLLMKISQQDRRAFQELYEHIAARMFGLCLRLAGQRELAEEALQDAFIQIWHRAGEYHSDRGAPLGWMMTIARYRTLDLIRARKVRQTVNDEDLNELDDGRDGPLELSLRESGAQKLTGCLDELSDVQRDSILLSYYRGFTHEELAQALSSPIGTVKSWIRRGLMALKRCLEQ</sequence>
<evidence type="ECO:0000256" key="1">
    <source>
        <dbReference type="ARBA" id="ARBA00010641"/>
    </source>
</evidence>
<dbReference type="InterPro" id="IPR013324">
    <property type="entry name" value="RNA_pol_sigma_r3/r4-like"/>
</dbReference>
<dbReference type="SUPFAM" id="SSF88946">
    <property type="entry name" value="Sigma2 domain of RNA polymerase sigma factors"/>
    <property type="match status" value="1"/>
</dbReference>
<accession>A0A366GYW9</accession>
<dbReference type="Gene3D" id="1.10.1740.10">
    <property type="match status" value="1"/>
</dbReference>
<dbReference type="EMBL" id="QNRO01000004">
    <property type="protein sequence ID" value="RBP32372.1"/>
    <property type="molecule type" value="Genomic_DNA"/>
</dbReference>
<evidence type="ECO:0000256" key="4">
    <source>
        <dbReference type="ARBA" id="ARBA00023163"/>
    </source>
</evidence>
<dbReference type="PANTHER" id="PTHR43133:SF62">
    <property type="entry name" value="RNA POLYMERASE SIGMA FACTOR SIGZ"/>
    <property type="match status" value="1"/>
</dbReference>
<evidence type="ECO:0000313" key="7">
    <source>
        <dbReference type="EMBL" id="RBP32372.1"/>
    </source>
</evidence>
<dbReference type="InterPro" id="IPR014284">
    <property type="entry name" value="RNA_pol_sigma-70_dom"/>
</dbReference>
<dbReference type="InterPro" id="IPR036388">
    <property type="entry name" value="WH-like_DNA-bd_sf"/>
</dbReference>
<keyword evidence="2" id="KW-0805">Transcription regulation</keyword>
<feature type="domain" description="RNA polymerase sigma factor 70 region 4 type 2" evidence="6">
    <location>
        <begin position="127"/>
        <end position="179"/>
    </location>
</feature>
<dbReference type="Gene3D" id="1.10.10.10">
    <property type="entry name" value="Winged helix-like DNA-binding domain superfamily/Winged helix DNA-binding domain"/>
    <property type="match status" value="1"/>
</dbReference>
<name>A0A366GYW9_9GAMM</name>
<dbReference type="InterPro" id="IPR039425">
    <property type="entry name" value="RNA_pol_sigma-70-like"/>
</dbReference>
<dbReference type="InterPro" id="IPR013249">
    <property type="entry name" value="RNA_pol_sigma70_r4_t2"/>
</dbReference>
<dbReference type="Pfam" id="PF04542">
    <property type="entry name" value="Sigma70_r2"/>
    <property type="match status" value="1"/>
</dbReference>
<dbReference type="PANTHER" id="PTHR43133">
    <property type="entry name" value="RNA POLYMERASE ECF-TYPE SIGMA FACTO"/>
    <property type="match status" value="1"/>
</dbReference>